<evidence type="ECO:0008006" key="4">
    <source>
        <dbReference type="Google" id="ProtNLM"/>
    </source>
</evidence>
<sequence length="148" mass="16389">MKSLLKALFISVALMACSEAAIACKRIVLTRLTFVENAIDLDATQLEKLAVFINAANEAYARYSEVTIEGTASVRTPGQTLSEARQTAKLRAANVARAYQQLQPNKIKLTTLSEIYAENGDFVYVQFHIDYDALKLPDCNPVPIDPRH</sequence>
<keyword evidence="1" id="KW-0732">Signal</keyword>
<proteinExistence type="predicted"/>
<organism evidence="2 3">
    <name type="scientific">Variovorax humicola</name>
    <dbReference type="NCBI Taxonomy" id="1769758"/>
    <lineage>
        <taxon>Bacteria</taxon>
        <taxon>Pseudomonadati</taxon>
        <taxon>Pseudomonadota</taxon>
        <taxon>Betaproteobacteria</taxon>
        <taxon>Burkholderiales</taxon>
        <taxon>Comamonadaceae</taxon>
        <taxon>Variovorax</taxon>
    </lineage>
</organism>
<protein>
    <recommendedName>
        <fullName evidence="4">Lipoprotein</fullName>
    </recommendedName>
</protein>
<gene>
    <name evidence="2" type="ORF">WKW80_35210</name>
</gene>
<feature type="signal peptide" evidence="1">
    <location>
        <begin position="1"/>
        <end position="23"/>
    </location>
</feature>
<accession>A0ABU8WAU9</accession>
<feature type="chain" id="PRO_5046985286" description="Lipoprotein" evidence="1">
    <location>
        <begin position="24"/>
        <end position="148"/>
    </location>
</feature>
<evidence type="ECO:0000313" key="2">
    <source>
        <dbReference type="EMBL" id="MEJ8827177.1"/>
    </source>
</evidence>
<dbReference type="EMBL" id="JBBKZV010000054">
    <property type="protein sequence ID" value="MEJ8827177.1"/>
    <property type="molecule type" value="Genomic_DNA"/>
</dbReference>
<dbReference type="Proteomes" id="UP001363010">
    <property type="component" value="Unassembled WGS sequence"/>
</dbReference>
<keyword evidence="3" id="KW-1185">Reference proteome</keyword>
<evidence type="ECO:0000313" key="3">
    <source>
        <dbReference type="Proteomes" id="UP001363010"/>
    </source>
</evidence>
<dbReference type="RefSeq" id="WP_340368207.1">
    <property type="nucleotide sequence ID" value="NZ_JBBKZV010000054.1"/>
</dbReference>
<reference evidence="2 3" key="1">
    <citation type="submission" date="2024-03" db="EMBL/GenBank/DDBJ databases">
        <title>Novel species of the genus Variovorax.</title>
        <authorList>
            <person name="Liu Q."/>
            <person name="Xin Y.-H."/>
        </authorList>
    </citation>
    <scope>NUCLEOTIDE SEQUENCE [LARGE SCALE GENOMIC DNA]</scope>
    <source>
        <strain evidence="2 3">KACC 18501</strain>
    </source>
</reference>
<name>A0ABU8WAU9_9BURK</name>
<dbReference type="PROSITE" id="PS51257">
    <property type="entry name" value="PROKAR_LIPOPROTEIN"/>
    <property type="match status" value="1"/>
</dbReference>
<evidence type="ECO:0000256" key="1">
    <source>
        <dbReference type="SAM" id="SignalP"/>
    </source>
</evidence>
<comment type="caution">
    <text evidence="2">The sequence shown here is derived from an EMBL/GenBank/DDBJ whole genome shotgun (WGS) entry which is preliminary data.</text>
</comment>